<dbReference type="Proteomes" id="UP000217289">
    <property type="component" value="Chromosome"/>
</dbReference>
<dbReference type="KEGG" id="mbd:MEBOL_004618"/>
<dbReference type="EMBL" id="CP022163">
    <property type="protein sequence ID" value="ATB31156.1"/>
    <property type="molecule type" value="Genomic_DNA"/>
</dbReference>
<organism evidence="1 2">
    <name type="scientific">Melittangium boletus DSM 14713</name>
    <dbReference type="NCBI Taxonomy" id="1294270"/>
    <lineage>
        <taxon>Bacteria</taxon>
        <taxon>Pseudomonadati</taxon>
        <taxon>Myxococcota</taxon>
        <taxon>Myxococcia</taxon>
        <taxon>Myxococcales</taxon>
        <taxon>Cystobacterineae</taxon>
        <taxon>Archangiaceae</taxon>
        <taxon>Melittangium</taxon>
    </lineage>
</organism>
<name>A0A250IJN8_9BACT</name>
<keyword evidence="2" id="KW-1185">Reference proteome</keyword>
<accession>A0A250IJN8</accession>
<dbReference type="OrthoDB" id="5521331at2"/>
<gene>
    <name evidence="1" type="ORF">MEBOL_004618</name>
</gene>
<dbReference type="AlphaFoldDB" id="A0A250IJN8"/>
<evidence type="ECO:0008006" key="3">
    <source>
        <dbReference type="Google" id="ProtNLM"/>
    </source>
</evidence>
<sequence length="201" mass="23232">MKTASTTHEAQTPASRGDPALISRLEARFREVTQLLYDTRVPPRVLSERLAPFLAEDIVFVDPWQTGGGRETYRRGAEGFHRMLRFDFDITQLNIQLEEGQEQGRAIVDGVMNLRQFSWLYTYPLRTILVYDFTLERSADGELEPRIHFHEEMWSLGDMIAAVPGVSWFYTKVFRPAFSVGFLAASEFYRRREARRPAAAH</sequence>
<evidence type="ECO:0000313" key="1">
    <source>
        <dbReference type="EMBL" id="ATB31156.1"/>
    </source>
</evidence>
<dbReference type="SUPFAM" id="SSF54427">
    <property type="entry name" value="NTF2-like"/>
    <property type="match status" value="1"/>
</dbReference>
<dbReference type="InterPro" id="IPR032710">
    <property type="entry name" value="NTF2-like_dom_sf"/>
</dbReference>
<proteinExistence type="predicted"/>
<reference evidence="1 2" key="1">
    <citation type="submission" date="2017-06" db="EMBL/GenBank/DDBJ databases">
        <authorList>
            <person name="Kim H.J."/>
            <person name="Triplett B.A."/>
        </authorList>
    </citation>
    <scope>NUCLEOTIDE SEQUENCE [LARGE SCALE GENOMIC DNA]</scope>
    <source>
        <strain evidence="1 2">DSM 14713</strain>
    </source>
</reference>
<dbReference type="RefSeq" id="WP_095979518.1">
    <property type="nucleotide sequence ID" value="NZ_CP022163.1"/>
</dbReference>
<protein>
    <recommendedName>
        <fullName evidence="3">SnoaL-like domain-containing protein</fullName>
    </recommendedName>
</protein>
<evidence type="ECO:0000313" key="2">
    <source>
        <dbReference type="Proteomes" id="UP000217289"/>
    </source>
</evidence>